<proteinExistence type="predicted"/>
<keyword evidence="3" id="KW-1185">Reference proteome</keyword>
<reference evidence="3" key="1">
    <citation type="journal article" date="2019" name="Int. J. Syst. Evol. Microbiol.">
        <title>The Global Catalogue of Microorganisms (GCM) 10K type strain sequencing project: providing services to taxonomists for standard genome sequencing and annotation.</title>
        <authorList>
            <consortium name="The Broad Institute Genomics Platform"/>
            <consortium name="The Broad Institute Genome Sequencing Center for Infectious Disease"/>
            <person name="Wu L."/>
            <person name="Ma J."/>
        </authorList>
    </citation>
    <scope>NUCLEOTIDE SEQUENCE [LARGE SCALE GENOMIC DNA]</scope>
    <source>
        <strain evidence="3">JCM 16578</strain>
    </source>
</reference>
<dbReference type="RefSeq" id="WP_345553655.1">
    <property type="nucleotide sequence ID" value="NZ_BAAAZA010000037.1"/>
</dbReference>
<keyword evidence="1" id="KW-0233">DNA recombination</keyword>
<dbReference type="SUPFAM" id="SSF56349">
    <property type="entry name" value="DNA breaking-rejoining enzymes"/>
    <property type="match status" value="1"/>
</dbReference>
<accession>A0ABP7LCR4</accession>
<protein>
    <submittedName>
        <fullName evidence="2">Uncharacterized protein</fullName>
    </submittedName>
</protein>
<name>A0ABP7LCR4_9ACTN</name>
<sequence length="68" mass="7968">MATDLREHQERQAQERVAAGTEWRESGLVFTSRLGTPYEPHDLRRSWGPVRRKFGLTHRFHDLRGIPA</sequence>
<organism evidence="2 3">
    <name type="scientific">Streptomyces lannensis</name>
    <dbReference type="NCBI Taxonomy" id="766498"/>
    <lineage>
        <taxon>Bacteria</taxon>
        <taxon>Bacillati</taxon>
        <taxon>Actinomycetota</taxon>
        <taxon>Actinomycetes</taxon>
        <taxon>Kitasatosporales</taxon>
        <taxon>Streptomycetaceae</taxon>
        <taxon>Streptomyces</taxon>
    </lineage>
</organism>
<gene>
    <name evidence="2" type="ORF">GCM10022207_76810</name>
</gene>
<comment type="caution">
    <text evidence="2">The sequence shown here is derived from an EMBL/GenBank/DDBJ whole genome shotgun (WGS) entry which is preliminary data.</text>
</comment>
<dbReference type="InterPro" id="IPR011010">
    <property type="entry name" value="DNA_brk_join_enz"/>
</dbReference>
<dbReference type="Proteomes" id="UP001501563">
    <property type="component" value="Unassembled WGS sequence"/>
</dbReference>
<evidence type="ECO:0000313" key="2">
    <source>
        <dbReference type="EMBL" id="GAA3897086.1"/>
    </source>
</evidence>
<dbReference type="EMBL" id="BAAAZA010000037">
    <property type="protein sequence ID" value="GAA3897086.1"/>
    <property type="molecule type" value="Genomic_DNA"/>
</dbReference>
<evidence type="ECO:0000256" key="1">
    <source>
        <dbReference type="ARBA" id="ARBA00023172"/>
    </source>
</evidence>
<dbReference type="InterPro" id="IPR013762">
    <property type="entry name" value="Integrase-like_cat_sf"/>
</dbReference>
<dbReference type="Gene3D" id="1.10.443.10">
    <property type="entry name" value="Intergrase catalytic core"/>
    <property type="match status" value="1"/>
</dbReference>
<evidence type="ECO:0000313" key="3">
    <source>
        <dbReference type="Proteomes" id="UP001501563"/>
    </source>
</evidence>